<dbReference type="KEGG" id="tal:Thal_1148"/>
<dbReference type="GO" id="GO:0003677">
    <property type="term" value="F:DNA binding"/>
    <property type="evidence" value="ECO:0007669"/>
    <property type="project" value="UniProtKB-KW"/>
</dbReference>
<dbReference type="Gene3D" id="1.20.140.160">
    <property type="match status" value="1"/>
</dbReference>
<dbReference type="RefSeq" id="WP_012992186.1">
    <property type="nucleotide sequence ID" value="NC_013894.1"/>
</dbReference>
<dbReference type="SUPFAM" id="SSF88946">
    <property type="entry name" value="Sigma2 domain of RNA polymerase sigma factors"/>
    <property type="match status" value="1"/>
</dbReference>
<organism evidence="8 9">
    <name type="scientific">Thermocrinis albus (strain DSM 14484 / JCM 11386 / HI 11/12)</name>
    <dbReference type="NCBI Taxonomy" id="638303"/>
    <lineage>
        <taxon>Bacteria</taxon>
        <taxon>Pseudomonadati</taxon>
        <taxon>Aquificota</taxon>
        <taxon>Aquificia</taxon>
        <taxon>Aquificales</taxon>
        <taxon>Aquificaceae</taxon>
        <taxon>Thermocrinis</taxon>
    </lineage>
</organism>
<dbReference type="PRINTS" id="PR00046">
    <property type="entry name" value="SIGMA70FCT"/>
</dbReference>
<evidence type="ECO:0000313" key="8">
    <source>
        <dbReference type="EMBL" id="ADC89780.1"/>
    </source>
</evidence>
<evidence type="ECO:0000259" key="6">
    <source>
        <dbReference type="Pfam" id="PF04542"/>
    </source>
</evidence>
<keyword evidence="2" id="KW-0731">Sigma factor</keyword>
<dbReference type="GO" id="GO:0006352">
    <property type="term" value="P:DNA-templated transcription initiation"/>
    <property type="evidence" value="ECO:0007669"/>
    <property type="project" value="InterPro"/>
</dbReference>
<dbReference type="Pfam" id="PF04542">
    <property type="entry name" value="Sigma70_r2"/>
    <property type="match status" value="1"/>
</dbReference>
<protein>
    <submittedName>
        <fullName evidence="8">RNA polymerase, sigma 28 subunit, FliA/WhiG</fullName>
    </submittedName>
</protein>
<dbReference type="AlphaFoldDB" id="D3SM00"/>
<dbReference type="CDD" id="cd06171">
    <property type="entry name" value="Sigma70_r4"/>
    <property type="match status" value="1"/>
</dbReference>
<gene>
    <name evidence="8" type="ordered locus">Thal_1148</name>
</gene>
<dbReference type="NCBIfam" id="TIGR02479">
    <property type="entry name" value="FliA_WhiG"/>
    <property type="match status" value="1"/>
</dbReference>
<dbReference type="InterPro" id="IPR012845">
    <property type="entry name" value="RNA_pol_sigma_FliA_WhiG"/>
</dbReference>
<proteinExistence type="predicted"/>
<dbReference type="InterPro" id="IPR013325">
    <property type="entry name" value="RNA_pol_sigma_r2"/>
</dbReference>
<evidence type="ECO:0000256" key="3">
    <source>
        <dbReference type="ARBA" id="ARBA00023125"/>
    </source>
</evidence>
<dbReference type="HOGENOM" id="CLU_014793_8_1_0"/>
<dbReference type="InterPro" id="IPR000943">
    <property type="entry name" value="RNA_pol_sigma70"/>
</dbReference>
<dbReference type="InterPro" id="IPR014284">
    <property type="entry name" value="RNA_pol_sigma-70_dom"/>
</dbReference>
<accession>D3SM00</accession>
<dbReference type="InterPro" id="IPR007624">
    <property type="entry name" value="RNA_pol_sigma70_r3"/>
</dbReference>
<dbReference type="Pfam" id="PF04545">
    <property type="entry name" value="Sigma70_r4"/>
    <property type="match status" value="1"/>
</dbReference>
<dbReference type="OrthoDB" id="9799825at2"/>
<dbReference type="SUPFAM" id="SSF88659">
    <property type="entry name" value="Sigma3 and sigma4 domains of RNA polymerase sigma factors"/>
    <property type="match status" value="2"/>
</dbReference>
<dbReference type="Pfam" id="PF04539">
    <property type="entry name" value="Sigma70_r3"/>
    <property type="match status" value="1"/>
</dbReference>
<sequence>MDNPYVQPVKDEDVLKYLPLVKSVAKKIHRHLPPSVDINDLIGYGILAVMESLSRIDPTKNPSTYLYMRVKGAMYDYLRSLHLCSRRVREREKLIRRKMEELRQQLGRDPTDEEIGEALGETPDKIYEDVQRAAFAQILSLDALFREGRSYEELLAAAEDGPEEKVLREERRRRLLEAIEKLSYREKLVLQLLFYEELPAKTVAKLLGVSSARISQIKEQAIEKLKEELMDTL</sequence>
<evidence type="ECO:0000256" key="2">
    <source>
        <dbReference type="ARBA" id="ARBA00023082"/>
    </source>
</evidence>
<dbReference type="Proteomes" id="UP000002043">
    <property type="component" value="Chromosome"/>
</dbReference>
<dbReference type="EMBL" id="CP001931">
    <property type="protein sequence ID" value="ADC89780.1"/>
    <property type="molecule type" value="Genomic_DNA"/>
</dbReference>
<keyword evidence="9" id="KW-1185">Reference proteome</keyword>
<feature type="domain" description="RNA polymerase sigma-70 region 2" evidence="6">
    <location>
        <begin position="15"/>
        <end position="80"/>
    </location>
</feature>
<evidence type="ECO:0000256" key="1">
    <source>
        <dbReference type="ARBA" id="ARBA00023015"/>
    </source>
</evidence>
<dbReference type="InterPro" id="IPR013324">
    <property type="entry name" value="RNA_pol_sigma_r3/r4-like"/>
</dbReference>
<keyword evidence="4" id="KW-0804">Transcription</keyword>
<dbReference type="GO" id="GO:0003899">
    <property type="term" value="F:DNA-directed RNA polymerase activity"/>
    <property type="evidence" value="ECO:0007669"/>
    <property type="project" value="InterPro"/>
</dbReference>
<evidence type="ECO:0000313" key="9">
    <source>
        <dbReference type="Proteomes" id="UP000002043"/>
    </source>
</evidence>
<feature type="domain" description="RNA polymerase sigma-70 region 4" evidence="7">
    <location>
        <begin position="178"/>
        <end position="227"/>
    </location>
</feature>
<reference evidence="9" key="1">
    <citation type="journal article" date="2010" name="Stand. Genomic Sci.">
        <title>Complete genome sequence of Thermocrinis albus type strain (HI 11/12T).</title>
        <authorList>
            <person name="Wirth R."/>
            <person name="Sikorski J."/>
            <person name="Brambilla E."/>
            <person name="Misra M."/>
            <person name="Lapidus A."/>
            <person name="Copeland A."/>
            <person name="Nolan M."/>
            <person name="Lucas S."/>
            <person name="Chen F."/>
            <person name="Tice H."/>
            <person name="Cheng J.F."/>
            <person name="Han C."/>
            <person name="Detter J.C."/>
            <person name="Tapia R."/>
            <person name="Bruce D."/>
            <person name="Goodwin L."/>
            <person name="Pitluck S."/>
            <person name="Pati A."/>
            <person name="Anderson I."/>
            <person name="Ivanova N."/>
            <person name="Mavromatis K."/>
            <person name="Mikhailova N."/>
            <person name="Chen A."/>
            <person name="Palaniappan K."/>
            <person name="Bilek Y."/>
            <person name="Hader T."/>
            <person name="Land M."/>
            <person name="Hauser L."/>
            <person name="Chang Y.J."/>
            <person name="Jeffries C.D."/>
            <person name="Tindall B.J."/>
            <person name="Rohde M."/>
            <person name="Goker M."/>
            <person name="Bristow J."/>
            <person name="Eisen J.A."/>
            <person name="Markowitz V."/>
            <person name="Hugenholtz P."/>
            <person name="Kyrpides N.C."/>
            <person name="Klenk H.P."/>
        </authorList>
    </citation>
    <scope>NUCLEOTIDE SEQUENCE [LARGE SCALE GENOMIC DNA]</scope>
    <source>
        <strain evidence="9">DSM 14484 / JCM 11386 / HI 11/12</strain>
    </source>
</reference>
<evidence type="ECO:0000256" key="4">
    <source>
        <dbReference type="ARBA" id="ARBA00023163"/>
    </source>
</evidence>
<dbReference type="NCBIfam" id="TIGR02937">
    <property type="entry name" value="sigma70-ECF"/>
    <property type="match status" value="1"/>
</dbReference>
<keyword evidence="1" id="KW-0805">Transcription regulation</keyword>
<dbReference type="eggNOG" id="COG1191">
    <property type="taxonomic scope" value="Bacteria"/>
</dbReference>
<evidence type="ECO:0000259" key="5">
    <source>
        <dbReference type="Pfam" id="PF04539"/>
    </source>
</evidence>
<evidence type="ECO:0000259" key="7">
    <source>
        <dbReference type="Pfam" id="PF04545"/>
    </source>
</evidence>
<dbReference type="GO" id="GO:0016987">
    <property type="term" value="F:sigma factor activity"/>
    <property type="evidence" value="ECO:0007669"/>
    <property type="project" value="UniProtKB-KW"/>
</dbReference>
<feature type="domain" description="RNA polymerase sigma-70 region 3" evidence="5">
    <location>
        <begin position="94"/>
        <end position="165"/>
    </location>
</feature>
<dbReference type="InterPro" id="IPR007630">
    <property type="entry name" value="RNA_pol_sigma70_r4"/>
</dbReference>
<dbReference type="PANTHER" id="PTHR30385">
    <property type="entry name" value="SIGMA FACTOR F FLAGELLAR"/>
    <property type="match status" value="1"/>
</dbReference>
<dbReference type="STRING" id="638303.Thal_1148"/>
<name>D3SM00_THEAH</name>
<dbReference type="PANTHER" id="PTHR30385:SF7">
    <property type="entry name" value="RNA POLYMERASE SIGMA FACTOR FLIA"/>
    <property type="match status" value="1"/>
</dbReference>
<dbReference type="Gene3D" id="1.10.1740.10">
    <property type="match status" value="1"/>
</dbReference>
<dbReference type="InterPro" id="IPR007627">
    <property type="entry name" value="RNA_pol_sigma70_r2"/>
</dbReference>
<keyword evidence="3" id="KW-0238">DNA-binding</keyword>